<keyword evidence="15" id="KW-0961">Cell wall biogenesis/degradation</keyword>
<feature type="transmembrane region" description="Helical" evidence="19">
    <location>
        <begin position="39"/>
        <end position="62"/>
    </location>
</feature>
<dbReference type="AlphaFoldDB" id="A0A5R8KH39"/>
<dbReference type="PANTHER" id="PTHR32282">
    <property type="entry name" value="BINDING PROTEIN TRANSPEPTIDASE, PUTATIVE-RELATED"/>
    <property type="match status" value="1"/>
</dbReference>
<evidence type="ECO:0000256" key="6">
    <source>
        <dbReference type="ARBA" id="ARBA00022645"/>
    </source>
</evidence>
<keyword evidence="13 19" id="KW-0472">Membrane</keyword>
<keyword evidence="6" id="KW-0121">Carboxypeptidase</keyword>
<dbReference type="GO" id="GO:0009252">
    <property type="term" value="P:peptidoglycan biosynthetic process"/>
    <property type="evidence" value="ECO:0007669"/>
    <property type="project" value="UniProtKB-KW"/>
</dbReference>
<dbReference type="InterPro" id="IPR001460">
    <property type="entry name" value="PCN-bd_Tpept"/>
</dbReference>
<feature type="compositionally biased region" description="Pro residues" evidence="18">
    <location>
        <begin position="836"/>
        <end position="845"/>
    </location>
</feature>
<evidence type="ECO:0000256" key="4">
    <source>
        <dbReference type="ARBA" id="ARBA00007739"/>
    </source>
</evidence>
<evidence type="ECO:0000256" key="7">
    <source>
        <dbReference type="ARBA" id="ARBA00022670"/>
    </source>
</evidence>
<evidence type="ECO:0000256" key="2">
    <source>
        <dbReference type="ARBA" id="ARBA00004752"/>
    </source>
</evidence>
<dbReference type="FunFam" id="1.10.3810.10:FF:000001">
    <property type="entry name" value="Penicillin-binding protein 1A"/>
    <property type="match status" value="1"/>
</dbReference>
<evidence type="ECO:0000256" key="1">
    <source>
        <dbReference type="ARBA" id="ARBA00004236"/>
    </source>
</evidence>
<dbReference type="InterPro" id="IPR050396">
    <property type="entry name" value="Glycosyltr_51/Transpeptidase"/>
</dbReference>
<evidence type="ECO:0000256" key="8">
    <source>
        <dbReference type="ARBA" id="ARBA00022676"/>
    </source>
</evidence>
<dbReference type="GO" id="GO:0030288">
    <property type="term" value="C:outer membrane-bounded periplasmic space"/>
    <property type="evidence" value="ECO:0007669"/>
    <property type="project" value="TreeGrafter"/>
</dbReference>
<feature type="region of interest" description="Disordered" evidence="18">
    <location>
        <begin position="754"/>
        <end position="784"/>
    </location>
</feature>
<evidence type="ECO:0000313" key="22">
    <source>
        <dbReference type="EMBL" id="TLD71634.1"/>
    </source>
</evidence>
<dbReference type="EMBL" id="VAUV01000004">
    <property type="protein sequence ID" value="TLD71634.1"/>
    <property type="molecule type" value="Genomic_DNA"/>
</dbReference>
<feature type="region of interest" description="Disordered" evidence="18">
    <location>
        <begin position="1"/>
        <end position="26"/>
    </location>
</feature>
<evidence type="ECO:0000256" key="19">
    <source>
        <dbReference type="SAM" id="Phobius"/>
    </source>
</evidence>
<dbReference type="GO" id="GO:0008360">
    <property type="term" value="P:regulation of cell shape"/>
    <property type="evidence" value="ECO:0007669"/>
    <property type="project" value="UniProtKB-KW"/>
</dbReference>
<dbReference type="InterPro" id="IPR001264">
    <property type="entry name" value="Glyco_trans_51"/>
</dbReference>
<feature type="domain" description="Glycosyl transferase family 51" evidence="21">
    <location>
        <begin position="94"/>
        <end position="272"/>
    </location>
</feature>
<dbReference type="GO" id="GO:0005886">
    <property type="term" value="C:plasma membrane"/>
    <property type="evidence" value="ECO:0007669"/>
    <property type="project" value="UniProtKB-SubCell"/>
</dbReference>
<dbReference type="Gene3D" id="3.40.710.10">
    <property type="entry name" value="DD-peptidase/beta-lactamase superfamily"/>
    <property type="match status" value="1"/>
</dbReference>
<dbReference type="Gene3D" id="1.10.3810.10">
    <property type="entry name" value="Biosynthetic peptidoglycan transglycosylase-like"/>
    <property type="match status" value="1"/>
</dbReference>
<keyword evidence="10" id="KW-0378">Hydrolase</keyword>
<dbReference type="GO" id="GO:0009002">
    <property type="term" value="F:serine-type D-Ala-D-Ala carboxypeptidase activity"/>
    <property type="evidence" value="ECO:0007669"/>
    <property type="project" value="UniProtKB-EC"/>
</dbReference>
<dbReference type="Pfam" id="PF00912">
    <property type="entry name" value="Transgly"/>
    <property type="match status" value="1"/>
</dbReference>
<dbReference type="Pfam" id="PF00905">
    <property type="entry name" value="Transpeptidase"/>
    <property type="match status" value="1"/>
</dbReference>
<comment type="catalytic activity">
    <reaction evidence="17">
        <text>[GlcNAc-(1-&gt;4)-Mur2Ac(oyl-L-Ala-gamma-D-Glu-L-Lys-D-Ala-D-Ala)](n)-di-trans,octa-cis-undecaprenyl diphosphate + beta-D-GlcNAc-(1-&gt;4)-Mur2Ac(oyl-L-Ala-gamma-D-Glu-L-Lys-D-Ala-D-Ala)-di-trans,octa-cis-undecaprenyl diphosphate = [GlcNAc-(1-&gt;4)-Mur2Ac(oyl-L-Ala-gamma-D-Glu-L-Lys-D-Ala-D-Ala)](n+1)-di-trans,octa-cis-undecaprenyl diphosphate + di-trans,octa-cis-undecaprenyl diphosphate + H(+)</text>
        <dbReference type="Rhea" id="RHEA:23708"/>
        <dbReference type="Rhea" id="RHEA-COMP:9602"/>
        <dbReference type="Rhea" id="RHEA-COMP:9603"/>
        <dbReference type="ChEBI" id="CHEBI:15378"/>
        <dbReference type="ChEBI" id="CHEBI:58405"/>
        <dbReference type="ChEBI" id="CHEBI:60033"/>
        <dbReference type="ChEBI" id="CHEBI:78435"/>
        <dbReference type="EC" id="2.4.99.28"/>
    </reaction>
</comment>
<dbReference type="InterPro" id="IPR036950">
    <property type="entry name" value="PBP_transglycosylase"/>
</dbReference>
<evidence type="ECO:0000256" key="3">
    <source>
        <dbReference type="ARBA" id="ARBA00007090"/>
    </source>
</evidence>
<dbReference type="SUPFAM" id="SSF53955">
    <property type="entry name" value="Lysozyme-like"/>
    <property type="match status" value="1"/>
</dbReference>
<dbReference type="OrthoDB" id="9766909at2"/>
<comment type="pathway">
    <text evidence="2">Cell wall biogenesis; peptidoglycan biosynthesis.</text>
</comment>
<dbReference type="GO" id="GO:0071555">
    <property type="term" value="P:cell wall organization"/>
    <property type="evidence" value="ECO:0007669"/>
    <property type="project" value="UniProtKB-KW"/>
</dbReference>
<dbReference type="GO" id="GO:0006508">
    <property type="term" value="P:proteolysis"/>
    <property type="evidence" value="ECO:0007669"/>
    <property type="project" value="UniProtKB-KW"/>
</dbReference>
<feature type="domain" description="Penicillin-binding protein transpeptidase" evidence="20">
    <location>
        <begin position="397"/>
        <end position="650"/>
    </location>
</feature>
<evidence type="ECO:0000259" key="20">
    <source>
        <dbReference type="Pfam" id="PF00905"/>
    </source>
</evidence>
<comment type="catalytic activity">
    <reaction evidence="16">
        <text>Preferential cleavage: (Ac)2-L-Lys-D-Ala-|-D-Ala. Also transpeptidation of peptidyl-alanyl moieties that are N-acyl substituents of D-alanine.</text>
        <dbReference type="EC" id="3.4.16.4"/>
    </reaction>
</comment>
<sequence>MSDPDVNPIAKKLTNQPRPTGERHNVRRRRSRRFFLSKWFAIFAMLVLLGGVATFGIVMAYVKPLREQAATFDLEALHKIEKASLILDRRGAEVGRIYMLNRTPIPINQVPQNTIDALVAQEDERFFQHSGVDFIGIVRAIWLNYRAGSETQGASTITQQLAREAFKLKDLETGEKNSRYNRKIVEWFLAERIEKNYTKSEILELYLNRIYFGGGFYGIQAAAQGFFGKNATQLTVTESATIVGIIKSPNNLQPLRHPERATAARNHVLNRMVTEGTLSKGELETLSAQPIVTVERMTNPQDSYVYEAVRQEAAKIIGGEAALLGGFNIHTTIDAKLQKVAEASVRKHLAEVEKRDAYPHQTYEKYRALVQLYDEKRKAGKNTISPPLPKPEYLQASVLAIDNENGGILAMVGGRDFADSEYNRALQSSRPPGTAFTPFVFATAFQSSDYYPPLQIEDRPIDNRRVMIGGLQGILGEWGTETMERTVFKGTVTARDALAQGRNSATAELGERIGRGPVIELAKKVGFQSTIKDYPSSFLGASEVRLDELCLAYSTFANSGKRPQQVTLIKRITDYEGKIIYEVKEDTQTTVEAIDEIAAFQTHSCLTDALATGTGSVAYSEYGLEKFPAAGKTGTHYEFKDLWFMGYTSAITCGVWSGFDQQKTIYEGAFSNRITLPIWVDIMNASRKDYKPEEITPPKNAELIEVCRTSGQRATDGCYVNVTKNGNTQSVRNTSLEVLRPDSHFDSYCTEHPHSGLDLMPPRMRSPLAQNSASFSGSESTNASPVRMQGLTLVGNDPYNTVLPVLKAEPVNPDGSRVIKAEPVEEPEATQSPIKLAPPPRLELE</sequence>
<keyword evidence="14" id="KW-0511">Multifunctional enzyme</keyword>
<keyword evidence="5" id="KW-1003">Cell membrane</keyword>
<evidence type="ECO:0000256" key="17">
    <source>
        <dbReference type="ARBA" id="ARBA00049902"/>
    </source>
</evidence>
<keyword evidence="9" id="KW-0808">Transferase</keyword>
<dbReference type="GO" id="GO:0008658">
    <property type="term" value="F:penicillin binding"/>
    <property type="evidence" value="ECO:0007669"/>
    <property type="project" value="InterPro"/>
</dbReference>
<dbReference type="InterPro" id="IPR012338">
    <property type="entry name" value="Beta-lactam/transpept-like"/>
</dbReference>
<dbReference type="SUPFAM" id="SSF56601">
    <property type="entry name" value="beta-lactamase/transpeptidase-like"/>
    <property type="match status" value="1"/>
</dbReference>
<dbReference type="GO" id="GO:0008955">
    <property type="term" value="F:peptidoglycan glycosyltransferase activity"/>
    <property type="evidence" value="ECO:0007669"/>
    <property type="project" value="UniProtKB-EC"/>
</dbReference>
<keyword evidence="11" id="KW-0133">Cell shape</keyword>
<evidence type="ECO:0000256" key="5">
    <source>
        <dbReference type="ARBA" id="ARBA00022475"/>
    </source>
</evidence>
<comment type="similarity">
    <text evidence="3">In the C-terminal section; belongs to the transpeptidase family.</text>
</comment>
<evidence type="ECO:0000256" key="12">
    <source>
        <dbReference type="ARBA" id="ARBA00022984"/>
    </source>
</evidence>
<evidence type="ECO:0000256" key="11">
    <source>
        <dbReference type="ARBA" id="ARBA00022960"/>
    </source>
</evidence>
<evidence type="ECO:0000259" key="21">
    <source>
        <dbReference type="Pfam" id="PF00912"/>
    </source>
</evidence>
<dbReference type="RefSeq" id="WP_138085230.1">
    <property type="nucleotide sequence ID" value="NZ_VAUV01000004.1"/>
</dbReference>
<keyword evidence="19" id="KW-1133">Transmembrane helix</keyword>
<evidence type="ECO:0000256" key="9">
    <source>
        <dbReference type="ARBA" id="ARBA00022679"/>
    </source>
</evidence>
<evidence type="ECO:0000256" key="15">
    <source>
        <dbReference type="ARBA" id="ARBA00023316"/>
    </source>
</evidence>
<comment type="similarity">
    <text evidence="4">In the N-terminal section; belongs to the glycosyltransferase 51 family.</text>
</comment>
<reference evidence="22 23" key="1">
    <citation type="submission" date="2019-05" db="EMBL/GenBank/DDBJ databases">
        <title>Verrucobacter flavum gen. nov., sp. nov. a new member of the family Verrucomicrobiaceae.</title>
        <authorList>
            <person name="Szuroczki S."/>
            <person name="Abbaszade G."/>
            <person name="Szabo A."/>
            <person name="Felfoldi T."/>
            <person name="Schumann P."/>
            <person name="Boka K."/>
            <person name="Keki Z."/>
            <person name="Toumi M."/>
            <person name="Toth E."/>
        </authorList>
    </citation>
    <scope>NUCLEOTIDE SEQUENCE [LARGE SCALE GENOMIC DNA]</scope>
    <source>
        <strain evidence="22 23">MG-N-17</strain>
    </source>
</reference>
<name>A0A5R8KH39_9BACT</name>
<feature type="region of interest" description="Disordered" evidence="18">
    <location>
        <begin position="807"/>
        <end position="845"/>
    </location>
</feature>
<organism evidence="22 23">
    <name type="scientific">Phragmitibacter flavus</name>
    <dbReference type="NCBI Taxonomy" id="2576071"/>
    <lineage>
        <taxon>Bacteria</taxon>
        <taxon>Pseudomonadati</taxon>
        <taxon>Verrucomicrobiota</taxon>
        <taxon>Verrucomicrobiia</taxon>
        <taxon>Verrucomicrobiales</taxon>
        <taxon>Verrucomicrobiaceae</taxon>
        <taxon>Phragmitibacter</taxon>
    </lineage>
</organism>
<comment type="subcellular location">
    <subcellularLocation>
        <location evidence="1">Cell membrane</location>
    </subcellularLocation>
</comment>
<accession>A0A5R8KH39</accession>
<feature type="compositionally biased region" description="Polar residues" evidence="18">
    <location>
        <begin position="768"/>
        <end position="784"/>
    </location>
</feature>
<evidence type="ECO:0000256" key="10">
    <source>
        <dbReference type="ARBA" id="ARBA00022801"/>
    </source>
</evidence>
<gene>
    <name evidence="22" type="ORF">FEM03_05695</name>
</gene>
<dbReference type="Proteomes" id="UP000306196">
    <property type="component" value="Unassembled WGS sequence"/>
</dbReference>
<keyword evidence="23" id="KW-1185">Reference proteome</keyword>
<evidence type="ECO:0000256" key="13">
    <source>
        <dbReference type="ARBA" id="ARBA00023136"/>
    </source>
</evidence>
<evidence type="ECO:0000256" key="16">
    <source>
        <dbReference type="ARBA" id="ARBA00034000"/>
    </source>
</evidence>
<evidence type="ECO:0000256" key="14">
    <source>
        <dbReference type="ARBA" id="ARBA00023268"/>
    </source>
</evidence>
<dbReference type="PANTHER" id="PTHR32282:SF11">
    <property type="entry name" value="PENICILLIN-BINDING PROTEIN 1B"/>
    <property type="match status" value="1"/>
</dbReference>
<dbReference type="InterPro" id="IPR023346">
    <property type="entry name" value="Lysozyme-like_dom_sf"/>
</dbReference>
<keyword evidence="19" id="KW-0812">Transmembrane</keyword>
<keyword evidence="8" id="KW-0328">Glycosyltransferase</keyword>
<comment type="caution">
    <text evidence="22">The sequence shown here is derived from an EMBL/GenBank/DDBJ whole genome shotgun (WGS) entry which is preliminary data.</text>
</comment>
<protein>
    <submittedName>
        <fullName evidence="22">Uncharacterized protein</fullName>
    </submittedName>
</protein>
<proteinExistence type="inferred from homology"/>
<keyword evidence="7" id="KW-0645">Protease</keyword>
<evidence type="ECO:0000313" key="23">
    <source>
        <dbReference type="Proteomes" id="UP000306196"/>
    </source>
</evidence>
<keyword evidence="12" id="KW-0573">Peptidoglycan synthesis</keyword>
<evidence type="ECO:0000256" key="18">
    <source>
        <dbReference type="SAM" id="MobiDB-lite"/>
    </source>
</evidence>